<dbReference type="OrthoDB" id="21573at2759"/>
<feature type="compositionally biased region" description="Polar residues" evidence="4">
    <location>
        <begin position="231"/>
        <end position="245"/>
    </location>
</feature>
<dbReference type="InParanoid" id="B0WTV5"/>
<feature type="region of interest" description="Disordered" evidence="4">
    <location>
        <begin position="213"/>
        <end position="256"/>
    </location>
</feature>
<evidence type="ECO:0000259" key="5">
    <source>
        <dbReference type="Pfam" id="PF05198"/>
    </source>
</evidence>
<keyword evidence="2 6" id="KW-0396">Initiation factor</keyword>
<dbReference type="GO" id="GO:0005739">
    <property type="term" value="C:mitochondrion"/>
    <property type="evidence" value="ECO:0007669"/>
    <property type="project" value="TreeGrafter"/>
</dbReference>
<dbReference type="VEuPathDB" id="VectorBase:CPIJ010691"/>
<dbReference type="SUPFAM" id="SSF55200">
    <property type="entry name" value="Translation initiation factor IF3, C-terminal domain"/>
    <property type="match status" value="1"/>
</dbReference>
<keyword evidence="3" id="KW-0648">Protein biosynthesis</keyword>
<organism>
    <name type="scientific">Culex quinquefasciatus</name>
    <name type="common">Southern house mosquito</name>
    <name type="synonym">Culex pungens</name>
    <dbReference type="NCBI Taxonomy" id="7176"/>
    <lineage>
        <taxon>Eukaryota</taxon>
        <taxon>Metazoa</taxon>
        <taxon>Ecdysozoa</taxon>
        <taxon>Arthropoda</taxon>
        <taxon>Hexapoda</taxon>
        <taxon>Insecta</taxon>
        <taxon>Pterygota</taxon>
        <taxon>Neoptera</taxon>
        <taxon>Endopterygota</taxon>
        <taxon>Diptera</taxon>
        <taxon>Nematocera</taxon>
        <taxon>Culicoidea</taxon>
        <taxon>Culicidae</taxon>
        <taxon>Culicinae</taxon>
        <taxon>Culicini</taxon>
        <taxon>Culex</taxon>
        <taxon>Culex</taxon>
    </lineage>
</organism>
<proteinExistence type="inferred from homology"/>
<dbReference type="Gene3D" id="3.10.20.80">
    <property type="entry name" value="Translation initiation factor 3 (IF-3), N-terminal domain"/>
    <property type="match status" value="1"/>
</dbReference>
<evidence type="ECO:0000256" key="3">
    <source>
        <dbReference type="ARBA" id="ARBA00022917"/>
    </source>
</evidence>
<dbReference type="PANTHER" id="PTHR10938">
    <property type="entry name" value="TRANSLATION INITIATION FACTOR IF-3"/>
    <property type="match status" value="1"/>
</dbReference>
<dbReference type="FunFam" id="3.30.110.10:FF:000006">
    <property type="entry name" value="Probable translation initiation factor, mitochondrial"/>
    <property type="match status" value="1"/>
</dbReference>
<evidence type="ECO:0000313" key="8">
    <source>
        <dbReference type="Proteomes" id="UP000002320"/>
    </source>
</evidence>
<dbReference type="InterPro" id="IPR001288">
    <property type="entry name" value="Translation_initiation_fac_3"/>
</dbReference>
<dbReference type="VEuPathDB" id="VectorBase:CQUJHB013637"/>
<dbReference type="InterPro" id="IPR036788">
    <property type="entry name" value="T_IF-3_C_sf"/>
</dbReference>
<dbReference type="Pfam" id="PF05198">
    <property type="entry name" value="IF3_N"/>
    <property type="match status" value="1"/>
</dbReference>
<dbReference type="Gene3D" id="3.30.110.10">
    <property type="entry name" value="Translation initiation factor 3 (IF-3), C-terminal domain"/>
    <property type="match status" value="1"/>
</dbReference>
<dbReference type="GO" id="GO:0003743">
    <property type="term" value="F:translation initiation factor activity"/>
    <property type="evidence" value="ECO:0007669"/>
    <property type="project" value="UniProtKB-KW"/>
</dbReference>
<dbReference type="Proteomes" id="UP000002320">
    <property type="component" value="Unassembled WGS sequence"/>
</dbReference>
<evidence type="ECO:0000256" key="1">
    <source>
        <dbReference type="ARBA" id="ARBA00005439"/>
    </source>
</evidence>
<dbReference type="GO" id="GO:0043022">
    <property type="term" value="F:ribosome binding"/>
    <property type="evidence" value="ECO:0007669"/>
    <property type="project" value="TreeGrafter"/>
</dbReference>
<accession>B0WTV5</accession>
<dbReference type="PANTHER" id="PTHR10938:SF0">
    <property type="entry name" value="TRANSLATION INITIATION FACTOR IF-3, MITOCHONDRIAL"/>
    <property type="match status" value="1"/>
</dbReference>
<keyword evidence="8" id="KW-1185">Reference proteome</keyword>
<dbReference type="GO" id="GO:0070124">
    <property type="term" value="P:mitochondrial translational initiation"/>
    <property type="evidence" value="ECO:0007669"/>
    <property type="project" value="TreeGrafter"/>
</dbReference>
<evidence type="ECO:0000313" key="7">
    <source>
        <dbReference type="EnsemblMetazoa" id="CPIJ010691-PA"/>
    </source>
</evidence>
<dbReference type="EnsemblMetazoa" id="CPIJ010691-RA">
    <property type="protein sequence ID" value="CPIJ010691-PA"/>
    <property type="gene ID" value="CPIJ010691"/>
</dbReference>
<evidence type="ECO:0000256" key="2">
    <source>
        <dbReference type="ARBA" id="ARBA00022540"/>
    </source>
</evidence>
<dbReference type="OMA" id="QYENRIT"/>
<sequence length="256" mass="28587">MNILVKVVRSGFLRHSGSTIRLLPPEVILGSANFSSKSSKPPNNESLAAAAAAKKPKTAPKITLIAQDQSVQVVNLDEAQRISKRRDLKLVKIIDLDLKTQRPVYKLMTSAEYLNEDLKRREEKKRSKAEATIKGDKLLTLSARITEHDLNSKIQNVVKWLRKSYEVRIVVSGDGDKTKQESVATRIEHSTKEAGKIVQKRFRDNDLRFQIIPASGADKEQEQPVAEPTKAKTSSSPSENLNQSVRAFHTDARLLA</sequence>
<dbReference type="HOGENOM" id="CLU_090764_0_0_1"/>
<protein>
    <submittedName>
        <fullName evidence="6 7">Translation initiation factor-3</fullName>
    </submittedName>
</protein>
<dbReference type="InterPro" id="IPR036787">
    <property type="entry name" value="T_IF-3_N_sf"/>
</dbReference>
<dbReference type="EMBL" id="DS232092">
    <property type="protein sequence ID" value="EDS34646.1"/>
    <property type="molecule type" value="Genomic_DNA"/>
</dbReference>
<dbReference type="KEGG" id="cqu:CpipJ_CPIJ010691"/>
<dbReference type="InterPro" id="IPR019814">
    <property type="entry name" value="Translation_initiation_fac_3_N"/>
</dbReference>
<evidence type="ECO:0000256" key="4">
    <source>
        <dbReference type="SAM" id="MobiDB-lite"/>
    </source>
</evidence>
<comment type="similarity">
    <text evidence="1">Belongs to the IF-3 family.</text>
</comment>
<dbReference type="GO" id="GO:0032790">
    <property type="term" value="P:ribosome disassembly"/>
    <property type="evidence" value="ECO:0007669"/>
    <property type="project" value="TreeGrafter"/>
</dbReference>
<reference evidence="7" key="2">
    <citation type="submission" date="2021-02" db="UniProtKB">
        <authorList>
            <consortium name="EnsemblMetazoa"/>
        </authorList>
    </citation>
    <scope>IDENTIFICATION</scope>
    <source>
        <strain evidence="7">JHB</strain>
    </source>
</reference>
<gene>
    <name evidence="7" type="primary">6043121</name>
    <name evidence="6" type="ORF">CpipJ_CPIJ010691</name>
</gene>
<reference evidence="6" key="1">
    <citation type="submission" date="2007-03" db="EMBL/GenBank/DDBJ databases">
        <title>Annotation of Culex pipiens quinquefasciatus.</title>
        <authorList>
            <consortium name="The Broad Institute Genome Sequencing Platform"/>
            <person name="Atkinson P.W."/>
            <person name="Hemingway J."/>
            <person name="Christensen B.M."/>
            <person name="Higgs S."/>
            <person name="Kodira C."/>
            <person name="Hannick L."/>
            <person name="Megy K."/>
            <person name="O'Leary S."/>
            <person name="Pearson M."/>
            <person name="Haas B.J."/>
            <person name="Mauceli E."/>
            <person name="Wortman J.R."/>
            <person name="Lee N.H."/>
            <person name="Guigo R."/>
            <person name="Stanke M."/>
            <person name="Alvarado L."/>
            <person name="Amedeo P."/>
            <person name="Antoine C.H."/>
            <person name="Arensburger P."/>
            <person name="Bidwell S.L."/>
            <person name="Crawford M."/>
            <person name="Camaro F."/>
            <person name="Devon K."/>
            <person name="Engels R."/>
            <person name="Hammond M."/>
            <person name="Howarth C."/>
            <person name="Koehrsen M."/>
            <person name="Lawson D."/>
            <person name="Montgomery P."/>
            <person name="Nene V."/>
            <person name="Nusbaum C."/>
            <person name="Puiu D."/>
            <person name="Romero-Severson J."/>
            <person name="Severson D.W."/>
            <person name="Shumway M."/>
            <person name="Sisk P."/>
            <person name="Stolte C."/>
            <person name="Zeng Q."/>
            <person name="Eisenstadt E."/>
            <person name="Fraser-Liggett C."/>
            <person name="Strausberg R."/>
            <person name="Galagan J."/>
            <person name="Birren B."/>
            <person name="Collins F.H."/>
        </authorList>
    </citation>
    <scope>NUCLEOTIDE SEQUENCE [LARGE SCALE GENOMIC DNA]</scope>
    <source>
        <strain evidence="6">JHB</strain>
    </source>
</reference>
<feature type="domain" description="Translation initiation factor 3 N-terminal" evidence="5">
    <location>
        <begin position="58"/>
        <end position="123"/>
    </location>
</feature>
<dbReference type="eggNOG" id="ENOG502QU0S">
    <property type="taxonomic scope" value="Eukaryota"/>
</dbReference>
<name>B0WTV5_CULQU</name>
<evidence type="ECO:0000313" key="6">
    <source>
        <dbReference type="EMBL" id="EDS34646.1"/>
    </source>
</evidence>
<dbReference type="AlphaFoldDB" id="B0WTV5"/>